<comment type="pathway">
    <text evidence="2">Protein modification; protein glycosylation.</text>
</comment>
<evidence type="ECO:0000256" key="11">
    <source>
        <dbReference type="ARBA" id="ARBA00023180"/>
    </source>
</evidence>
<dbReference type="Proteomes" id="UP001153620">
    <property type="component" value="Chromosome 4"/>
</dbReference>
<comment type="subcellular location">
    <subcellularLocation>
        <location evidence="1 12">Golgi apparatus</location>
        <location evidence="1 12">Golgi stack membrane</location>
        <topology evidence="1 12">Single-pass type II membrane protein</topology>
    </subcellularLocation>
</comment>
<dbReference type="InterPro" id="IPR001503">
    <property type="entry name" value="Glyco_trans_10"/>
</dbReference>
<protein>
    <recommendedName>
        <fullName evidence="12">Fucosyltransferase</fullName>
        <ecNumber evidence="12">2.4.1.-</ecNumber>
    </recommendedName>
</protein>
<dbReference type="SUPFAM" id="SSF53756">
    <property type="entry name" value="UDP-Glycosyltransferase/glycogen phosphorylase"/>
    <property type="match status" value="1"/>
</dbReference>
<evidence type="ECO:0000259" key="13">
    <source>
        <dbReference type="Pfam" id="PF00852"/>
    </source>
</evidence>
<reference evidence="15" key="1">
    <citation type="submission" date="2022-01" db="EMBL/GenBank/DDBJ databases">
        <authorList>
            <person name="King R."/>
        </authorList>
    </citation>
    <scope>NUCLEOTIDE SEQUENCE</scope>
</reference>
<dbReference type="AlphaFoldDB" id="A0A9P0JBJ9"/>
<evidence type="ECO:0000256" key="6">
    <source>
        <dbReference type="ARBA" id="ARBA00022692"/>
    </source>
</evidence>
<evidence type="ECO:0000313" key="16">
    <source>
        <dbReference type="Proteomes" id="UP001153620"/>
    </source>
</evidence>
<evidence type="ECO:0000256" key="9">
    <source>
        <dbReference type="ARBA" id="ARBA00023034"/>
    </source>
</evidence>
<evidence type="ECO:0000313" key="15">
    <source>
        <dbReference type="EMBL" id="CAH1733921.1"/>
    </source>
</evidence>
<dbReference type="EMBL" id="OU895880">
    <property type="protein sequence ID" value="CAH1733921.1"/>
    <property type="molecule type" value="Genomic_DNA"/>
</dbReference>
<dbReference type="Gene3D" id="3.40.50.11660">
    <property type="entry name" value="Glycosyl transferase family 10, C-terminal domain"/>
    <property type="match status" value="1"/>
</dbReference>
<keyword evidence="9 12" id="KW-0333">Golgi apparatus</keyword>
<evidence type="ECO:0000259" key="14">
    <source>
        <dbReference type="Pfam" id="PF17039"/>
    </source>
</evidence>
<organism evidence="15 16">
    <name type="scientific">Chironomus riparius</name>
    <dbReference type="NCBI Taxonomy" id="315576"/>
    <lineage>
        <taxon>Eukaryota</taxon>
        <taxon>Metazoa</taxon>
        <taxon>Ecdysozoa</taxon>
        <taxon>Arthropoda</taxon>
        <taxon>Hexapoda</taxon>
        <taxon>Insecta</taxon>
        <taxon>Pterygota</taxon>
        <taxon>Neoptera</taxon>
        <taxon>Endopterygota</taxon>
        <taxon>Diptera</taxon>
        <taxon>Nematocera</taxon>
        <taxon>Chironomoidea</taxon>
        <taxon>Chironomidae</taxon>
        <taxon>Chironominae</taxon>
        <taxon>Chironomus</taxon>
    </lineage>
</organism>
<evidence type="ECO:0000256" key="2">
    <source>
        <dbReference type="ARBA" id="ARBA00004922"/>
    </source>
</evidence>
<keyword evidence="10" id="KW-0472">Membrane</keyword>
<dbReference type="FunFam" id="3.40.50.11660:FF:000004">
    <property type="entry name" value="Glycoprotein 3-alpha-L-fucosyltransferase A"/>
    <property type="match status" value="1"/>
</dbReference>
<feature type="domain" description="Fucosyltransferase C-terminal" evidence="13">
    <location>
        <begin position="274"/>
        <end position="457"/>
    </location>
</feature>
<keyword evidence="7" id="KW-0735">Signal-anchor</keyword>
<evidence type="ECO:0000256" key="8">
    <source>
        <dbReference type="ARBA" id="ARBA00022989"/>
    </source>
</evidence>
<keyword evidence="11" id="KW-0325">Glycoprotein</keyword>
<dbReference type="InterPro" id="IPR055270">
    <property type="entry name" value="Glyco_tran_10_C"/>
</dbReference>
<keyword evidence="8" id="KW-1133">Transmembrane helix</keyword>
<feature type="domain" description="Fucosyltransferase N-terminal" evidence="14">
    <location>
        <begin position="119"/>
        <end position="237"/>
    </location>
</feature>
<proteinExistence type="inferred from homology"/>
<dbReference type="InterPro" id="IPR038577">
    <property type="entry name" value="GT10-like_C_sf"/>
</dbReference>
<dbReference type="GO" id="GO:0008417">
    <property type="term" value="F:fucosyltransferase activity"/>
    <property type="evidence" value="ECO:0007669"/>
    <property type="project" value="InterPro"/>
</dbReference>
<evidence type="ECO:0000256" key="10">
    <source>
        <dbReference type="ARBA" id="ARBA00023136"/>
    </source>
</evidence>
<keyword evidence="6 12" id="KW-0812">Transmembrane</keyword>
<gene>
    <name evidence="15" type="ORF">CHIRRI_LOCUS13251</name>
</gene>
<evidence type="ECO:0000256" key="7">
    <source>
        <dbReference type="ARBA" id="ARBA00022968"/>
    </source>
</evidence>
<dbReference type="PANTHER" id="PTHR48438:SF1">
    <property type="entry name" value="ALPHA-(1,3)-FUCOSYLTRANSFERASE C-RELATED"/>
    <property type="match status" value="1"/>
</dbReference>
<evidence type="ECO:0000256" key="1">
    <source>
        <dbReference type="ARBA" id="ARBA00004447"/>
    </source>
</evidence>
<comment type="similarity">
    <text evidence="3 12">Belongs to the glycosyltransferase 10 family.</text>
</comment>
<sequence>MLSVFVKMLSVKMKLYQLSNSQFLNTKSLITFTFSVVFGPLSRKVNKKSFKMSSKSRKRLKKLKIFWNHSQKYLQSIFLIGFSLFLYQNIERYRDNQVTNFKFQVPFKNIPKTSQRNESTKYILFWTSWWNFDYWHMGASVLGEDYLKSIDCPVTNCIFSHNRTFLPQPTDFDALIFHMGSMNDIDDLPAFRRDDQIYIVANEEAPFYSRPDLKTEDYFFNMTFTYRLNSDIFWNYGLFADIETSSIVAPSRDVKWKKPEIVDDPELLKFIKTSKTKMAAWFSSHCGVASNRENLAKKIQEFMQVDIYGKCGNLTCSIPNIYSQDGRQHCTDMLNTTYKFYLSFENSICTDYMTEKVFLNMDNYIVPILYNGITDMQHFLPPHSYINVNDSSSVEDLVNYLKYLDKNPQEYANYFWWKKYYKVIPDTNPYTYCEMCKRLNNWNVKERRQVYLDVHNWHSRETCYDMGNNF</sequence>
<keyword evidence="16" id="KW-1185">Reference proteome</keyword>
<dbReference type="Pfam" id="PF17039">
    <property type="entry name" value="Glyco_tran_10_N"/>
    <property type="match status" value="1"/>
</dbReference>
<name>A0A9P0JBJ9_9DIPT</name>
<dbReference type="InterPro" id="IPR031481">
    <property type="entry name" value="Glyco_tran_10_N"/>
</dbReference>
<evidence type="ECO:0000256" key="3">
    <source>
        <dbReference type="ARBA" id="ARBA00008919"/>
    </source>
</evidence>
<keyword evidence="5 12" id="KW-0808">Transferase</keyword>
<evidence type="ECO:0000256" key="5">
    <source>
        <dbReference type="ARBA" id="ARBA00022679"/>
    </source>
</evidence>
<dbReference type="GO" id="GO:0032580">
    <property type="term" value="C:Golgi cisterna membrane"/>
    <property type="evidence" value="ECO:0007669"/>
    <property type="project" value="UniProtKB-SubCell"/>
</dbReference>
<dbReference type="EC" id="2.4.1.-" evidence="12"/>
<dbReference type="PANTHER" id="PTHR48438">
    <property type="entry name" value="ALPHA-(1,3)-FUCOSYLTRANSFERASE C-RELATED"/>
    <property type="match status" value="1"/>
</dbReference>
<keyword evidence="4 12" id="KW-0328">Glycosyltransferase</keyword>
<reference evidence="15" key="2">
    <citation type="submission" date="2022-10" db="EMBL/GenBank/DDBJ databases">
        <authorList>
            <consortium name="ENA_rothamsted_submissions"/>
            <consortium name="culmorum"/>
            <person name="King R."/>
        </authorList>
    </citation>
    <scope>NUCLEOTIDE SEQUENCE</scope>
</reference>
<accession>A0A9P0JBJ9</accession>
<dbReference type="Pfam" id="PF00852">
    <property type="entry name" value="Glyco_transf_10"/>
    <property type="match status" value="1"/>
</dbReference>
<evidence type="ECO:0000256" key="4">
    <source>
        <dbReference type="ARBA" id="ARBA00022676"/>
    </source>
</evidence>
<evidence type="ECO:0000256" key="12">
    <source>
        <dbReference type="RuleBase" id="RU003832"/>
    </source>
</evidence>